<dbReference type="InterPro" id="IPR017900">
    <property type="entry name" value="4Fe4S_Fe_S_CS"/>
</dbReference>
<name>A0A645EQ06_9ZZZZ</name>
<evidence type="ECO:0000256" key="4">
    <source>
        <dbReference type="ARBA" id="ARBA00023014"/>
    </source>
</evidence>
<evidence type="ECO:0000256" key="1">
    <source>
        <dbReference type="ARBA" id="ARBA00022485"/>
    </source>
</evidence>
<keyword evidence="3" id="KW-0408">Iron</keyword>
<dbReference type="AlphaFoldDB" id="A0A645EQ06"/>
<gene>
    <name evidence="6" type="primary">rsxB_99</name>
    <name evidence="6" type="ORF">SDC9_151142</name>
</gene>
<keyword evidence="1" id="KW-0004">4Fe-4S</keyword>
<evidence type="ECO:0000256" key="2">
    <source>
        <dbReference type="ARBA" id="ARBA00022723"/>
    </source>
</evidence>
<organism evidence="6">
    <name type="scientific">bioreactor metagenome</name>
    <dbReference type="NCBI Taxonomy" id="1076179"/>
    <lineage>
        <taxon>unclassified sequences</taxon>
        <taxon>metagenomes</taxon>
        <taxon>ecological metagenomes</taxon>
    </lineage>
</organism>
<evidence type="ECO:0000313" key="6">
    <source>
        <dbReference type="EMBL" id="MPN03907.1"/>
    </source>
</evidence>
<dbReference type="PROSITE" id="PS00198">
    <property type="entry name" value="4FE4S_FER_1"/>
    <property type="match status" value="2"/>
</dbReference>
<dbReference type="GO" id="GO:0051539">
    <property type="term" value="F:4 iron, 4 sulfur cluster binding"/>
    <property type="evidence" value="ECO:0007669"/>
    <property type="project" value="UniProtKB-KW"/>
</dbReference>
<evidence type="ECO:0000256" key="3">
    <source>
        <dbReference type="ARBA" id="ARBA00023004"/>
    </source>
</evidence>
<keyword evidence="4" id="KW-0411">Iron-sulfur</keyword>
<keyword evidence="2" id="KW-0479">Metal-binding</keyword>
<feature type="domain" description="4Fe-4S ferredoxin-type" evidence="5">
    <location>
        <begin position="47"/>
        <end position="76"/>
    </location>
</feature>
<proteinExistence type="predicted"/>
<sequence>MTLLGRHKQNLSEITKQGPTVRADRCIGCGRCVNACPTSMLQISRSGIAEVAGDTCFKCRACARICPAGAIDIEHPLFFETVQDCIASFGSPAAQNIWMIAPRA</sequence>
<dbReference type="EMBL" id="VSSQ01049826">
    <property type="protein sequence ID" value="MPN03907.1"/>
    <property type="molecule type" value="Genomic_DNA"/>
</dbReference>
<dbReference type="PANTHER" id="PTHR24960:SF79">
    <property type="entry name" value="PHOTOSYSTEM I IRON-SULFUR CENTER"/>
    <property type="match status" value="1"/>
</dbReference>
<dbReference type="PROSITE" id="PS51379">
    <property type="entry name" value="4FE4S_FER_2"/>
    <property type="match status" value="2"/>
</dbReference>
<dbReference type="InterPro" id="IPR050157">
    <property type="entry name" value="PSI_iron-sulfur_center"/>
</dbReference>
<accession>A0A645EQ06</accession>
<evidence type="ECO:0000259" key="5">
    <source>
        <dbReference type="PROSITE" id="PS51379"/>
    </source>
</evidence>
<comment type="caution">
    <text evidence="6">The sequence shown here is derived from an EMBL/GenBank/DDBJ whole genome shotgun (WGS) entry which is preliminary data.</text>
</comment>
<dbReference type="SUPFAM" id="SSF54862">
    <property type="entry name" value="4Fe-4S ferredoxins"/>
    <property type="match status" value="1"/>
</dbReference>
<dbReference type="GO" id="GO:0046872">
    <property type="term" value="F:metal ion binding"/>
    <property type="evidence" value="ECO:0007669"/>
    <property type="project" value="UniProtKB-KW"/>
</dbReference>
<reference evidence="6" key="1">
    <citation type="submission" date="2019-08" db="EMBL/GenBank/DDBJ databases">
        <authorList>
            <person name="Kucharzyk K."/>
            <person name="Murdoch R.W."/>
            <person name="Higgins S."/>
            <person name="Loffler F."/>
        </authorList>
    </citation>
    <scope>NUCLEOTIDE SEQUENCE</scope>
</reference>
<dbReference type="Pfam" id="PF14697">
    <property type="entry name" value="Fer4_21"/>
    <property type="match status" value="1"/>
</dbReference>
<dbReference type="PANTHER" id="PTHR24960">
    <property type="entry name" value="PHOTOSYSTEM I IRON-SULFUR CENTER-RELATED"/>
    <property type="match status" value="1"/>
</dbReference>
<dbReference type="Gene3D" id="3.30.70.20">
    <property type="match status" value="1"/>
</dbReference>
<dbReference type="InterPro" id="IPR017896">
    <property type="entry name" value="4Fe4S_Fe-S-bd"/>
</dbReference>
<protein>
    <submittedName>
        <fullName evidence="6">Electron transport complex subunit RsxB</fullName>
    </submittedName>
</protein>
<feature type="domain" description="4Fe-4S ferredoxin-type" evidence="5">
    <location>
        <begin position="17"/>
        <end position="46"/>
    </location>
</feature>